<keyword evidence="5 10" id="KW-0997">Cell inner membrane</keyword>
<evidence type="ECO:0000256" key="5">
    <source>
        <dbReference type="ARBA" id="ARBA00022519"/>
    </source>
</evidence>
<evidence type="ECO:0000313" key="12">
    <source>
        <dbReference type="EMBL" id="TQV85497.1"/>
    </source>
</evidence>
<keyword evidence="4 10" id="KW-1003">Cell membrane</keyword>
<evidence type="ECO:0000256" key="11">
    <source>
        <dbReference type="SAM" id="Phobius"/>
    </source>
</evidence>
<proteinExistence type="inferred from homology"/>
<dbReference type="GO" id="GO:0015627">
    <property type="term" value="C:type II protein secretion system complex"/>
    <property type="evidence" value="ECO:0007669"/>
    <property type="project" value="InterPro"/>
</dbReference>
<dbReference type="EMBL" id="VIKS01000012">
    <property type="protein sequence ID" value="TQV85497.1"/>
    <property type="molecule type" value="Genomic_DNA"/>
</dbReference>
<reference evidence="12 13" key="1">
    <citation type="submission" date="2019-07" db="EMBL/GenBank/DDBJ databases">
        <title>Draft genome for Aliikangiella sp. M105.</title>
        <authorList>
            <person name="Wang G."/>
        </authorList>
    </citation>
    <scope>NUCLEOTIDE SEQUENCE [LARGE SCALE GENOMIC DNA]</scope>
    <source>
        <strain evidence="12 13">M105</strain>
    </source>
</reference>
<evidence type="ECO:0000313" key="13">
    <source>
        <dbReference type="Proteomes" id="UP000315439"/>
    </source>
</evidence>
<protein>
    <recommendedName>
        <fullName evidence="10">Type II secretion system protein M</fullName>
        <shortName evidence="10">T2SS protein M</shortName>
    </recommendedName>
    <alternativeName>
        <fullName evidence="10">General secretion pathway protein M</fullName>
    </alternativeName>
</protein>
<dbReference type="Proteomes" id="UP000315439">
    <property type="component" value="Unassembled WGS sequence"/>
</dbReference>
<name>A0A545U7Q1_9GAMM</name>
<dbReference type="OrthoDB" id="6624834at2"/>
<dbReference type="SUPFAM" id="SSF103054">
    <property type="entry name" value="General secretion pathway protein M, EpsM"/>
    <property type="match status" value="1"/>
</dbReference>
<dbReference type="RefSeq" id="WP_142933174.1">
    <property type="nucleotide sequence ID" value="NZ_ML660168.1"/>
</dbReference>
<comment type="function">
    <text evidence="10">Inner membrane component of the type II secretion system required for the energy-dependent secretion of extracellular factors such as proteases and toxins from the periplasm.</text>
</comment>
<comment type="subcellular location">
    <subcellularLocation>
        <location evidence="1">Cell inner membrane</location>
        <topology evidence="1">Single-pass membrane protein</topology>
    </subcellularLocation>
</comment>
<evidence type="ECO:0000256" key="4">
    <source>
        <dbReference type="ARBA" id="ARBA00022475"/>
    </source>
</evidence>
<evidence type="ECO:0000256" key="8">
    <source>
        <dbReference type="ARBA" id="ARBA00022989"/>
    </source>
</evidence>
<evidence type="ECO:0000256" key="7">
    <source>
        <dbReference type="ARBA" id="ARBA00022927"/>
    </source>
</evidence>
<comment type="similarity">
    <text evidence="2 10">Belongs to the GSP M family.</text>
</comment>
<feature type="transmembrane region" description="Helical" evidence="11">
    <location>
        <begin position="18"/>
        <end position="36"/>
    </location>
</feature>
<keyword evidence="9 10" id="KW-0472">Membrane</keyword>
<keyword evidence="8 11" id="KW-1133">Transmembrane helix</keyword>
<sequence length="159" mass="18132">MEQLKQWFEGLENNEQKIVLAAAAFVSLMLLIFVVLKPLNDKVSSLERQVESRESSVAKWKQAMPKILATRGQASGNRSNQALSSVVTSSTRRFNLKVARVQEKGSDEMQVWFDNIVFNDFVRWSAELQNRYQVKIASVNIRSKDRDGLSSIDVKIRRG</sequence>
<evidence type="ECO:0000256" key="9">
    <source>
        <dbReference type="ARBA" id="ARBA00023136"/>
    </source>
</evidence>
<dbReference type="GO" id="GO:0005886">
    <property type="term" value="C:plasma membrane"/>
    <property type="evidence" value="ECO:0007669"/>
    <property type="project" value="UniProtKB-SubCell"/>
</dbReference>
<keyword evidence="6 11" id="KW-0812">Transmembrane</keyword>
<dbReference type="AlphaFoldDB" id="A0A545U7Q1"/>
<keyword evidence="3 10" id="KW-0813">Transport</keyword>
<dbReference type="GO" id="GO:0015628">
    <property type="term" value="P:protein secretion by the type II secretion system"/>
    <property type="evidence" value="ECO:0007669"/>
    <property type="project" value="InterPro"/>
</dbReference>
<evidence type="ECO:0000256" key="10">
    <source>
        <dbReference type="PIRNR" id="PIRNR006291"/>
    </source>
</evidence>
<dbReference type="InterPro" id="IPR023229">
    <property type="entry name" value="T2SS_M_periplasmic_sf"/>
</dbReference>
<dbReference type="Pfam" id="PF04612">
    <property type="entry name" value="T2SSM"/>
    <property type="match status" value="1"/>
</dbReference>
<dbReference type="PIRSF" id="PIRSF006291">
    <property type="entry name" value="GspM"/>
    <property type="match status" value="1"/>
</dbReference>
<evidence type="ECO:0000256" key="3">
    <source>
        <dbReference type="ARBA" id="ARBA00022448"/>
    </source>
</evidence>
<accession>A0A545U7Q1</accession>
<evidence type="ECO:0000256" key="1">
    <source>
        <dbReference type="ARBA" id="ARBA00004377"/>
    </source>
</evidence>
<organism evidence="12 13">
    <name type="scientific">Aliikangiella coralliicola</name>
    <dbReference type="NCBI Taxonomy" id="2592383"/>
    <lineage>
        <taxon>Bacteria</taxon>
        <taxon>Pseudomonadati</taxon>
        <taxon>Pseudomonadota</taxon>
        <taxon>Gammaproteobacteria</taxon>
        <taxon>Oceanospirillales</taxon>
        <taxon>Pleioneaceae</taxon>
        <taxon>Aliikangiella</taxon>
    </lineage>
</organism>
<evidence type="ECO:0000256" key="6">
    <source>
        <dbReference type="ARBA" id="ARBA00022692"/>
    </source>
</evidence>
<evidence type="ECO:0000256" key="2">
    <source>
        <dbReference type="ARBA" id="ARBA00010637"/>
    </source>
</evidence>
<keyword evidence="7 10" id="KW-0653">Protein transport</keyword>
<dbReference type="Gene3D" id="3.30.1360.100">
    <property type="entry name" value="General secretion pathway protein M, EpsM"/>
    <property type="match status" value="1"/>
</dbReference>
<dbReference type="InterPro" id="IPR007690">
    <property type="entry name" value="T2SS_GspM"/>
</dbReference>
<keyword evidence="13" id="KW-1185">Reference proteome</keyword>
<gene>
    <name evidence="12" type="ORF">FLL46_20245</name>
</gene>
<comment type="caution">
    <text evidence="12">The sequence shown here is derived from an EMBL/GenBank/DDBJ whole genome shotgun (WGS) entry which is preliminary data.</text>
</comment>